<dbReference type="Proteomes" id="UP000286680">
    <property type="component" value="Unassembled WGS sequence"/>
</dbReference>
<dbReference type="PROSITE" id="PS51257">
    <property type="entry name" value="PROKAR_LIPOPROTEIN"/>
    <property type="match status" value="1"/>
</dbReference>
<evidence type="ECO:0008006" key="3">
    <source>
        <dbReference type="Google" id="ProtNLM"/>
    </source>
</evidence>
<reference evidence="2" key="1">
    <citation type="journal article" date="2018" name="Front. Microbiol.">
        <title>Genome-Based Analysis Reveals the Taxonomy and Diversity of the Family Idiomarinaceae.</title>
        <authorList>
            <person name="Liu Y."/>
            <person name="Lai Q."/>
            <person name="Shao Z."/>
        </authorList>
    </citation>
    <scope>NUCLEOTIDE SEQUENCE [LARGE SCALE GENOMIC DNA]</scope>
    <source>
        <strain evidence="2">SN-14</strain>
    </source>
</reference>
<organism evidence="1 2">
    <name type="scientific">Idiomarina aquatica</name>
    <dbReference type="NCBI Taxonomy" id="1327752"/>
    <lineage>
        <taxon>Bacteria</taxon>
        <taxon>Pseudomonadati</taxon>
        <taxon>Pseudomonadota</taxon>
        <taxon>Gammaproteobacteria</taxon>
        <taxon>Alteromonadales</taxon>
        <taxon>Idiomarinaceae</taxon>
        <taxon>Idiomarina</taxon>
    </lineage>
</organism>
<dbReference type="RefSeq" id="WP_126819923.1">
    <property type="nucleotide sequence ID" value="NZ_PIPS01000002.1"/>
</dbReference>
<name>A0AA94EFG9_9GAMM</name>
<dbReference type="AlphaFoldDB" id="A0AA94EFG9"/>
<evidence type="ECO:0000313" key="1">
    <source>
        <dbReference type="EMBL" id="RUO43233.1"/>
    </source>
</evidence>
<gene>
    <name evidence="1" type="ORF">CWE23_07695</name>
</gene>
<comment type="caution">
    <text evidence="1">The sequence shown here is derived from an EMBL/GenBank/DDBJ whole genome shotgun (WGS) entry which is preliminary data.</text>
</comment>
<accession>A0AA94EFG9</accession>
<dbReference type="EMBL" id="PIPS01000002">
    <property type="protein sequence ID" value="RUO43233.1"/>
    <property type="molecule type" value="Genomic_DNA"/>
</dbReference>
<keyword evidence="2" id="KW-1185">Reference proteome</keyword>
<proteinExistence type="predicted"/>
<protein>
    <recommendedName>
        <fullName evidence="3">Lipoprotein</fullName>
    </recommendedName>
</protein>
<sequence>MKWLLTFIPLVLLGCSKSPGIYLNERYLTDENTASLRHAMAERGFDVTSVNIPFPANVERSTVMYSPLLLDEHALDNVVKTLEQEGYSSLQLIPLKQGNHWYKQNSLGLYLLPPGAASLASSALRYAQHYQTERCDSHASLTLSDDKHFTYQQNGRQLSGRWEIPDTPYLRLHNQQPYVNFYYRIARETRSDNLGKIDVITLTPMSDDNAIADCRMVVGIRR</sequence>
<evidence type="ECO:0000313" key="2">
    <source>
        <dbReference type="Proteomes" id="UP000286680"/>
    </source>
</evidence>